<dbReference type="PROSITE" id="PS52011">
    <property type="entry name" value="PEPTIDASE_M2"/>
    <property type="match status" value="1"/>
</dbReference>
<accession>A0AAV8ZF99</accession>
<keyword evidence="9" id="KW-0482">Metalloprotease</keyword>
<evidence type="ECO:0000256" key="4">
    <source>
        <dbReference type="ARBA" id="ARBA00023180"/>
    </source>
</evidence>
<dbReference type="GO" id="GO:0008241">
    <property type="term" value="F:peptidyl-dipeptidase activity"/>
    <property type="evidence" value="ECO:0007669"/>
    <property type="project" value="InterPro"/>
</dbReference>
<feature type="disulfide bond" evidence="7 8">
    <location>
        <begin position="139"/>
        <end position="147"/>
    </location>
</feature>
<evidence type="ECO:0000256" key="3">
    <source>
        <dbReference type="ARBA" id="ARBA00023157"/>
    </source>
</evidence>
<evidence type="ECO:0000256" key="6">
    <source>
        <dbReference type="PIRSR" id="PIRSR601548-2"/>
    </source>
</evidence>
<dbReference type="Pfam" id="PF01401">
    <property type="entry name" value="Peptidase_M2"/>
    <property type="match status" value="1"/>
</dbReference>
<dbReference type="PANTHER" id="PTHR10514:SF44">
    <property type="entry name" value="ANGIOTENSIN-CONVERTING ENZYME-RELATED"/>
    <property type="match status" value="1"/>
</dbReference>
<evidence type="ECO:0000256" key="10">
    <source>
        <dbReference type="SAM" id="SignalP"/>
    </source>
</evidence>
<organism evidence="11 12">
    <name type="scientific">Rhamnusium bicolor</name>
    <dbReference type="NCBI Taxonomy" id="1586634"/>
    <lineage>
        <taxon>Eukaryota</taxon>
        <taxon>Metazoa</taxon>
        <taxon>Ecdysozoa</taxon>
        <taxon>Arthropoda</taxon>
        <taxon>Hexapoda</taxon>
        <taxon>Insecta</taxon>
        <taxon>Pterygota</taxon>
        <taxon>Neoptera</taxon>
        <taxon>Endopterygota</taxon>
        <taxon>Coleoptera</taxon>
        <taxon>Polyphaga</taxon>
        <taxon>Cucujiformia</taxon>
        <taxon>Chrysomeloidea</taxon>
        <taxon>Cerambycidae</taxon>
        <taxon>Lepturinae</taxon>
        <taxon>Rhagiini</taxon>
        <taxon>Rhamnusium</taxon>
    </lineage>
</organism>
<dbReference type="GO" id="GO:0005886">
    <property type="term" value="C:plasma membrane"/>
    <property type="evidence" value="ECO:0007669"/>
    <property type="project" value="TreeGrafter"/>
</dbReference>
<evidence type="ECO:0000256" key="7">
    <source>
        <dbReference type="PIRSR" id="PIRSR601548-4"/>
    </source>
</evidence>
<dbReference type="GO" id="GO:0046872">
    <property type="term" value="F:metal ion binding"/>
    <property type="evidence" value="ECO:0007669"/>
    <property type="project" value="UniProtKB-KW"/>
</dbReference>
<dbReference type="EC" id="3.4.-.-" evidence="9"/>
<dbReference type="Proteomes" id="UP001162156">
    <property type="component" value="Unassembled WGS sequence"/>
</dbReference>
<comment type="caution">
    <text evidence="8">Lacks conserved residue(s) required for the propagation of feature annotation.</text>
</comment>
<protein>
    <recommendedName>
        <fullName evidence="9">Angiotensin-converting enzyme</fullName>
        <ecNumber evidence="9">3.4.-.-</ecNumber>
    </recommendedName>
</protein>
<keyword evidence="3 7" id="KW-1015">Disulfide bond</keyword>
<dbReference type="InterPro" id="IPR001548">
    <property type="entry name" value="Peptidase_M2"/>
</dbReference>
<evidence type="ECO:0000256" key="1">
    <source>
        <dbReference type="ARBA" id="ARBA00008139"/>
    </source>
</evidence>
<dbReference type="SUPFAM" id="SSF55486">
    <property type="entry name" value="Metalloproteases ('zincins'), catalytic domain"/>
    <property type="match status" value="1"/>
</dbReference>
<dbReference type="GO" id="GO:0005615">
    <property type="term" value="C:extracellular space"/>
    <property type="evidence" value="ECO:0007669"/>
    <property type="project" value="TreeGrafter"/>
</dbReference>
<keyword evidence="9" id="KW-0645">Protease</keyword>
<comment type="similarity">
    <text evidence="1 8 9">Belongs to the peptidase M2 family.</text>
</comment>
<dbReference type="AlphaFoldDB" id="A0AAV8ZF99"/>
<keyword evidence="9" id="KW-0121">Carboxypeptidase</keyword>
<feature type="binding site" evidence="6">
    <location>
        <position position="214"/>
    </location>
    <ligand>
        <name>chloride</name>
        <dbReference type="ChEBI" id="CHEBI:17996"/>
        <label>1</label>
    </ligand>
</feature>
<keyword evidence="4 5" id="KW-0325">Glycoprotein</keyword>
<feature type="signal peptide" evidence="10">
    <location>
        <begin position="1"/>
        <end position="19"/>
    </location>
</feature>
<dbReference type="PRINTS" id="PR00791">
    <property type="entry name" value="PEPDIPTASEA"/>
</dbReference>
<keyword evidence="9" id="KW-0479">Metal-binding</keyword>
<keyword evidence="2 10" id="KW-0732">Signal</keyword>
<evidence type="ECO:0000256" key="9">
    <source>
        <dbReference type="RuleBase" id="RU361144"/>
    </source>
</evidence>
<dbReference type="GO" id="GO:0006508">
    <property type="term" value="P:proteolysis"/>
    <property type="evidence" value="ECO:0007669"/>
    <property type="project" value="UniProtKB-KW"/>
</dbReference>
<comment type="caution">
    <text evidence="11">The sequence shown here is derived from an EMBL/GenBank/DDBJ whole genome shotgun (WGS) entry which is preliminary data.</text>
</comment>
<evidence type="ECO:0000313" key="12">
    <source>
        <dbReference type="Proteomes" id="UP001162156"/>
    </source>
</evidence>
<dbReference type="GO" id="GO:0004180">
    <property type="term" value="F:carboxypeptidase activity"/>
    <property type="evidence" value="ECO:0007669"/>
    <property type="project" value="UniProtKB-KW"/>
</dbReference>
<evidence type="ECO:0000313" key="11">
    <source>
        <dbReference type="EMBL" id="KAJ8963018.1"/>
    </source>
</evidence>
<keyword evidence="9" id="KW-0862">Zinc</keyword>
<feature type="non-terminal residue" evidence="11">
    <location>
        <position position="1"/>
    </location>
</feature>
<feature type="glycosylation site" description="N-linked (GlcNAc...) asparagine" evidence="5">
    <location>
        <position position="59"/>
    </location>
</feature>
<dbReference type="EMBL" id="JANEYF010001565">
    <property type="protein sequence ID" value="KAJ8963018.1"/>
    <property type="molecule type" value="Genomic_DNA"/>
</dbReference>
<name>A0AAV8ZF99_9CUCU</name>
<keyword evidence="9" id="KW-0378">Hydrolase</keyword>
<proteinExistence type="inferred from homology"/>
<dbReference type="PANTHER" id="PTHR10514">
    <property type="entry name" value="ANGIOTENSIN-CONVERTING ENZYME"/>
    <property type="match status" value="1"/>
</dbReference>
<evidence type="ECO:0000256" key="8">
    <source>
        <dbReference type="PROSITE-ProRule" id="PRU01355"/>
    </source>
</evidence>
<evidence type="ECO:0000256" key="2">
    <source>
        <dbReference type="ARBA" id="ARBA00022729"/>
    </source>
</evidence>
<keyword evidence="12" id="KW-1185">Reference proteome</keyword>
<comment type="cofactor">
    <cofactor evidence="9">
        <name>Zn(2+)</name>
        <dbReference type="ChEBI" id="CHEBI:29105"/>
    </cofactor>
    <text evidence="9">Binds 1 zinc ion per subunit.</text>
</comment>
<gene>
    <name evidence="11" type="ORF">NQ314_005615</name>
</gene>
<dbReference type="GO" id="GO:0008237">
    <property type="term" value="F:metallopeptidase activity"/>
    <property type="evidence" value="ECO:0007669"/>
    <property type="project" value="UniProtKB-KW"/>
</dbReference>
<reference evidence="11" key="1">
    <citation type="journal article" date="2023" name="Insect Mol. Biol.">
        <title>Genome sequencing provides insights into the evolution of gene families encoding plant cell wall-degrading enzymes in longhorned beetles.</title>
        <authorList>
            <person name="Shin N.R."/>
            <person name="Okamura Y."/>
            <person name="Kirsch R."/>
            <person name="Pauchet Y."/>
        </authorList>
    </citation>
    <scope>NUCLEOTIDE SEQUENCE</scope>
    <source>
        <strain evidence="11">RBIC_L_NR</strain>
    </source>
</reference>
<evidence type="ECO:0000256" key="5">
    <source>
        <dbReference type="PIRSR" id="PIRSR601548-10"/>
    </source>
</evidence>
<sequence>LTMLKLLLFGLCCYGLIECKDPKIEEEELEARNFLLVINKKTAENSNKLALANWAYASNLTEENLQNQLNVATQVAEDIQEIWQQVIQYDWRRFSDSNLRRQFYKYSVLGEAALPEDKFQKLNKIISDMEAIYSKAKICDFRNTAKCDLALEPELTNILANSRDPEELQHVWLQWRNSVGPKCRSLYNEYVNLTNEAARLNNFTDNSEHWLHDYEDPNFKQQVQNLWEQLRPLYLQLHAYVRFKLRQKYGNIVSEKGPIPVHLLGNMWGQTWSNIVDLTVPYSGVEDENLTEELKKQITSDRDLKRE</sequence>
<feature type="chain" id="PRO_5043821391" description="Angiotensin-converting enzyme" evidence="10">
    <location>
        <begin position="20"/>
        <end position="307"/>
    </location>
</feature>